<feature type="domain" description="Myb/SANT-like DNA-binding" evidence="5">
    <location>
        <begin position="3"/>
        <end position="64"/>
    </location>
</feature>
<evidence type="ECO:0000256" key="1">
    <source>
        <dbReference type="ARBA" id="ARBA00011764"/>
    </source>
</evidence>
<evidence type="ECO:0000313" key="6">
    <source>
        <dbReference type="Proteomes" id="UP000887540"/>
    </source>
</evidence>
<name>A0A914EQJ9_9BILA</name>
<comment type="subunit">
    <text evidence="1">Self-associates forming complexes of several hundred monomers.</text>
</comment>
<feature type="region of interest" description="Disordered" evidence="4">
    <location>
        <begin position="1"/>
        <end position="28"/>
    </location>
</feature>
<comment type="function">
    <text evidence="3">Involved in transvection phenomena (= synapsis-dependent gene expression), where the synaptic pairing of chromosomes carrying genes with which zeste interacts influences the expression of these genes. Zeste binds to DNA and stimulates transcription from a nearby promoter.</text>
</comment>
<feature type="compositionally biased region" description="Basic and acidic residues" evidence="4">
    <location>
        <begin position="1"/>
        <end position="21"/>
    </location>
</feature>
<feature type="region of interest" description="Disordered" evidence="4">
    <location>
        <begin position="51"/>
        <end position="84"/>
    </location>
</feature>
<accession>A0A914EQJ9</accession>
<evidence type="ECO:0000259" key="5">
    <source>
        <dbReference type="Pfam" id="PF13873"/>
    </source>
</evidence>
<keyword evidence="6" id="KW-1185">Reference proteome</keyword>
<dbReference type="WBParaSite" id="ACRNAN_scaffold9446.g21500.t1">
    <property type="protein sequence ID" value="ACRNAN_scaffold9446.g21500.t1"/>
    <property type="gene ID" value="ACRNAN_scaffold9446.g21500"/>
</dbReference>
<feature type="compositionally biased region" description="Basic and acidic residues" evidence="4">
    <location>
        <begin position="51"/>
        <end position="66"/>
    </location>
</feature>
<evidence type="ECO:0000256" key="4">
    <source>
        <dbReference type="SAM" id="MobiDB-lite"/>
    </source>
</evidence>
<reference evidence="7" key="1">
    <citation type="submission" date="2022-11" db="UniProtKB">
        <authorList>
            <consortium name="WormBaseParasite"/>
        </authorList>
    </citation>
    <scope>IDENTIFICATION</scope>
</reference>
<sequence>MAEMVKDKKDFLFPNSRDKNAASRQSQAWKDITDELNKEFPLYKHTQKQVETKWKNAKQNAKEKSVQAKKHANGTGGGPSLEHPNVEATSIIQGIFAENASFNGIPNGLETSMDYKSLYDEEEFNETFLHVDNFLKRSSTQLNDVGDVEVEEEESGKDVNLRVQLSKRMRRQSLVDLQRDVLEQEYKNAKRQSQLYEKLDEVLDKFNEVLSKSNEFLNLNK</sequence>
<dbReference type="InterPro" id="IPR028002">
    <property type="entry name" value="Myb_DNA-bind_5"/>
</dbReference>
<protein>
    <recommendedName>
        <fullName evidence="2">Regulatory protein zeste</fullName>
    </recommendedName>
</protein>
<evidence type="ECO:0000256" key="3">
    <source>
        <dbReference type="ARBA" id="ARBA00025466"/>
    </source>
</evidence>
<evidence type="ECO:0000313" key="7">
    <source>
        <dbReference type="WBParaSite" id="ACRNAN_scaffold9446.g21500.t1"/>
    </source>
</evidence>
<dbReference type="Pfam" id="PF13873">
    <property type="entry name" value="Myb_DNA-bind_5"/>
    <property type="match status" value="1"/>
</dbReference>
<dbReference type="AlphaFoldDB" id="A0A914EQJ9"/>
<dbReference type="Proteomes" id="UP000887540">
    <property type="component" value="Unplaced"/>
</dbReference>
<organism evidence="6 7">
    <name type="scientific">Acrobeloides nanus</name>
    <dbReference type="NCBI Taxonomy" id="290746"/>
    <lineage>
        <taxon>Eukaryota</taxon>
        <taxon>Metazoa</taxon>
        <taxon>Ecdysozoa</taxon>
        <taxon>Nematoda</taxon>
        <taxon>Chromadorea</taxon>
        <taxon>Rhabditida</taxon>
        <taxon>Tylenchina</taxon>
        <taxon>Cephalobomorpha</taxon>
        <taxon>Cephaloboidea</taxon>
        <taxon>Cephalobidae</taxon>
        <taxon>Acrobeloides</taxon>
    </lineage>
</organism>
<proteinExistence type="predicted"/>
<evidence type="ECO:0000256" key="2">
    <source>
        <dbReference type="ARBA" id="ARBA00016807"/>
    </source>
</evidence>